<comment type="caution">
    <text evidence="11">The sequence shown here is derived from an EMBL/GenBank/DDBJ whole genome shotgun (WGS) entry which is preliminary data.</text>
</comment>
<evidence type="ECO:0000256" key="1">
    <source>
        <dbReference type="ARBA" id="ARBA00006194"/>
    </source>
</evidence>
<dbReference type="SUPFAM" id="SSF53137">
    <property type="entry name" value="Translational machinery components"/>
    <property type="match status" value="1"/>
</dbReference>
<feature type="binding site" evidence="7">
    <location>
        <begin position="105"/>
        <end position="109"/>
    </location>
    <ligand>
        <name>substrate</name>
    </ligand>
</feature>
<gene>
    <name evidence="7 11" type="primary">tgt</name>
    <name evidence="8" type="synonym">rpsK</name>
    <name evidence="11" type="ORF">KDA27_25000</name>
</gene>
<comment type="subunit">
    <text evidence="8">Part of the 30S ribosomal subunit. Interacts with proteins S7 and S18. Binds to IF-3.</text>
</comment>
<keyword evidence="6 8" id="KW-0687">Ribonucleoprotein</keyword>
<feature type="region of interest" description="Disordered" evidence="9">
    <location>
        <begin position="386"/>
        <end position="468"/>
    </location>
</feature>
<reference evidence="11" key="1">
    <citation type="submission" date="2020-04" db="EMBL/GenBank/DDBJ databases">
        <authorList>
            <person name="Zhang T."/>
        </authorList>
    </citation>
    <scope>NUCLEOTIDE SEQUENCE</scope>
    <source>
        <strain evidence="11">HKST-UBA02</strain>
    </source>
</reference>
<dbReference type="AlphaFoldDB" id="A0A956NKY7"/>
<comment type="catalytic activity">
    <reaction evidence="7">
        <text>7-aminomethyl-7-carbaguanine + guanosine(34) in tRNA = 7-aminomethyl-7-carbaguanosine(34) in tRNA + guanine</text>
        <dbReference type="Rhea" id="RHEA:24104"/>
        <dbReference type="Rhea" id="RHEA-COMP:10341"/>
        <dbReference type="Rhea" id="RHEA-COMP:10342"/>
        <dbReference type="ChEBI" id="CHEBI:16235"/>
        <dbReference type="ChEBI" id="CHEBI:58703"/>
        <dbReference type="ChEBI" id="CHEBI:74269"/>
        <dbReference type="ChEBI" id="CHEBI:82833"/>
        <dbReference type="EC" id="2.4.2.29"/>
    </reaction>
</comment>
<dbReference type="InterPro" id="IPR036967">
    <property type="entry name" value="Ribosomal_uS11_sf"/>
</dbReference>
<feature type="binding site" evidence="7">
    <location>
        <position position="354"/>
    </location>
    <ligand>
        <name>Zn(2+)</name>
        <dbReference type="ChEBI" id="CHEBI:29105"/>
    </ligand>
</feature>
<dbReference type="HAMAP" id="MF_00168">
    <property type="entry name" value="Q_tRNA_Tgt"/>
    <property type="match status" value="1"/>
</dbReference>
<feature type="binding site" evidence="7">
    <location>
        <position position="328"/>
    </location>
    <ligand>
        <name>Zn(2+)</name>
        <dbReference type="ChEBI" id="CHEBI:29105"/>
    </ligand>
</feature>
<dbReference type="PANTHER" id="PTHR46499">
    <property type="entry name" value="QUEUINE TRNA-RIBOSYLTRANSFERASE"/>
    <property type="match status" value="1"/>
</dbReference>
<reference evidence="11" key="2">
    <citation type="journal article" date="2021" name="Microbiome">
        <title>Successional dynamics and alternative stable states in a saline activated sludge microbial community over 9 years.</title>
        <authorList>
            <person name="Wang Y."/>
            <person name="Ye J."/>
            <person name="Ju F."/>
            <person name="Liu L."/>
            <person name="Boyd J.A."/>
            <person name="Deng Y."/>
            <person name="Parks D.H."/>
            <person name="Jiang X."/>
            <person name="Yin X."/>
            <person name="Woodcroft B.J."/>
            <person name="Tyson G.W."/>
            <person name="Hugenholtz P."/>
            <person name="Polz M.F."/>
            <person name="Zhang T."/>
        </authorList>
    </citation>
    <scope>NUCLEOTIDE SEQUENCE</scope>
    <source>
        <strain evidence="11">HKST-UBA02</strain>
    </source>
</reference>
<feature type="binding site" evidence="7">
    <location>
        <position position="159"/>
    </location>
    <ligand>
        <name>substrate</name>
    </ligand>
</feature>
<dbReference type="InterPro" id="IPR050076">
    <property type="entry name" value="ArchSynthase1/Queuine_TRR"/>
</dbReference>
<keyword evidence="2 7" id="KW-0328">Glycosyltransferase</keyword>
<dbReference type="Pfam" id="PF00411">
    <property type="entry name" value="Ribosomal_S11"/>
    <property type="match status" value="1"/>
</dbReference>
<comment type="similarity">
    <text evidence="7">Belongs to the queuine tRNA-ribosyltransferase family.</text>
</comment>
<feature type="active site" description="Nucleophile" evidence="7">
    <location>
        <position position="284"/>
    </location>
</feature>
<protein>
    <recommendedName>
        <fullName evidence="7 8">Multifunctional fusion protein</fullName>
    </recommendedName>
    <domain>
        <recommendedName>
            <fullName evidence="7">Queuine tRNA-ribosyltransferase</fullName>
            <ecNumber evidence="7">2.4.2.29</ecNumber>
        </recommendedName>
        <alternativeName>
            <fullName evidence="7">Guanine insertion enzyme</fullName>
        </alternativeName>
        <alternativeName>
            <fullName evidence="7">tRNA-guanine transglycosylase</fullName>
        </alternativeName>
    </domain>
    <domain>
        <recommendedName>
            <fullName evidence="8">Small ribosomal subunit protein uS11</fullName>
        </recommendedName>
    </domain>
</protein>
<keyword evidence="4 7" id="KW-0819">tRNA processing</keyword>
<name>A0A956NKY7_UNCEI</name>
<keyword evidence="7" id="KW-0671">Queuosine biosynthesis</keyword>
<organism evidence="11 12">
    <name type="scientific">Eiseniibacteriota bacterium</name>
    <dbReference type="NCBI Taxonomy" id="2212470"/>
    <lineage>
        <taxon>Bacteria</taxon>
        <taxon>Candidatus Eiseniibacteriota</taxon>
    </lineage>
</organism>
<evidence type="ECO:0000313" key="12">
    <source>
        <dbReference type="Proteomes" id="UP000739538"/>
    </source>
</evidence>
<dbReference type="SUPFAM" id="SSF51713">
    <property type="entry name" value="tRNA-guanine transglycosylase"/>
    <property type="match status" value="1"/>
</dbReference>
<keyword evidence="5 8" id="KW-0689">Ribosomal protein</keyword>
<dbReference type="HAMAP" id="MF_01310">
    <property type="entry name" value="Ribosomal_uS11"/>
    <property type="match status" value="1"/>
</dbReference>
<accession>A0A956NKY7</accession>
<evidence type="ECO:0000256" key="9">
    <source>
        <dbReference type="SAM" id="MobiDB-lite"/>
    </source>
</evidence>
<evidence type="ECO:0000256" key="3">
    <source>
        <dbReference type="ARBA" id="ARBA00022679"/>
    </source>
</evidence>
<dbReference type="InterPro" id="IPR001971">
    <property type="entry name" value="Ribosomal_uS11"/>
</dbReference>
<sequence length="564" mass="60832">MSDADSKTLPDDDAGSFSVVRSGDEGGARVGVLQTPHGTFETPCFLPVASHGELRNLTFEDAADCGSRLLMVNAWHVFRRAGAEELLKAGGLHGWMGWSHSVMTDSGGYQVYSLRETSRVDDEGVTFLSPEDGKEDQLTPERVIEIQRIIGSDVITVLDECPPYPCSKEAEQAAMERTHLWARRSVTAFQEMPPRYGRRQALWGIVQGGVSEDLRKISVDELSQHPFDGFGIGGLSIGMPPSVMREMTALVCERLPHDKPRHLLGTGLPPAILDGIEDGVDTFDCVLPVRKAERGVAYTSRGPIYYKRHAPRGLADSAIDPDCGCTTCRDYSWEELRRLYRSEKADAARLVAIHNLAFYHQTLHDARLAIRKREFRAYRDSFVEKWDSGEGSAPQQGGGSPAASRTVGGSATPPMMRGMSPVSSSMGGGSPAKATRATPSPDKASKGSAVDESDAKTQKRGPSITGGRGVLHIKVKSNNVIVTFTDEQGQVIGWSTAGRAGFKGARKNSPMAAAFAGREAAQQAIDAGVQRVSVKVKDVQGRSEDVLGAVRDAGIEITSIVNVP</sequence>
<dbReference type="EC" id="2.4.2.29" evidence="7"/>
<evidence type="ECO:0000256" key="7">
    <source>
        <dbReference type="HAMAP-Rule" id="MF_00168"/>
    </source>
</evidence>
<dbReference type="GO" id="GO:0003735">
    <property type="term" value="F:structural constituent of ribosome"/>
    <property type="evidence" value="ECO:0007669"/>
    <property type="project" value="InterPro"/>
</dbReference>
<keyword evidence="8" id="KW-0694">RNA-binding</keyword>
<dbReference type="GO" id="GO:0006412">
    <property type="term" value="P:translation"/>
    <property type="evidence" value="ECO:0007669"/>
    <property type="project" value="UniProtKB-UniRule"/>
</dbReference>
<comment type="caution">
    <text evidence="7">Lacks conserved residue(s) required for the propagation of feature annotation.</text>
</comment>
<dbReference type="NCBIfam" id="TIGR00430">
    <property type="entry name" value="Q_tRNA_tgt"/>
    <property type="match status" value="1"/>
</dbReference>
<keyword evidence="3 7" id="KW-0808">Transferase</keyword>
<feature type="binding site" evidence="7">
    <location>
        <position position="207"/>
    </location>
    <ligand>
        <name>substrate</name>
    </ligand>
</feature>
<dbReference type="GO" id="GO:0046872">
    <property type="term" value="F:metal ion binding"/>
    <property type="evidence" value="ECO:0007669"/>
    <property type="project" value="UniProtKB-KW"/>
</dbReference>
<feature type="region of interest" description="Disordered" evidence="9">
    <location>
        <begin position="1"/>
        <end position="22"/>
    </location>
</feature>
<dbReference type="GO" id="GO:0019843">
    <property type="term" value="F:rRNA binding"/>
    <property type="evidence" value="ECO:0007669"/>
    <property type="project" value="UniProtKB-UniRule"/>
</dbReference>
<evidence type="ECO:0000259" key="10">
    <source>
        <dbReference type="Pfam" id="PF01702"/>
    </source>
</evidence>
<evidence type="ECO:0000256" key="6">
    <source>
        <dbReference type="ARBA" id="ARBA00023274"/>
    </source>
</evidence>
<dbReference type="Proteomes" id="UP000739538">
    <property type="component" value="Unassembled WGS sequence"/>
</dbReference>
<dbReference type="NCBIfam" id="TIGR00449">
    <property type="entry name" value="tgt_general"/>
    <property type="match status" value="1"/>
</dbReference>
<dbReference type="GO" id="GO:1990904">
    <property type="term" value="C:ribonucleoprotein complex"/>
    <property type="evidence" value="ECO:0007669"/>
    <property type="project" value="UniProtKB-KW"/>
</dbReference>
<comment type="function">
    <text evidence="8">Located on the platform of the 30S subunit, it bridges several disparate RNA helices of the 16S rRNA. Forms part of the Shine-Dalgarno cleft in the 70S ribosome.</text>
</comment>
<dbReference type="InterPro" id="IPR002616">
    <property type="entry name" value="tRNA_ribo_trans-like"/>
</dbReference>
<dbReference type="PANTHER" id="PTHR46499:SF1">
    <property type="entry name" value="QUEUINE TRNA-RIBOSYLTRANSFERASE"/>
    <property type="match status" value="1"/>
</dbReference>
<evidence type="ECO:0000256" key="2">
    <source>
        <dbReference type="ARBA" id="ARBA00022676"/>
    </source>
</evidence>
<evidence type="ECO:0000256" key="8">
    <source>
        <dbReference type="HAMAP-Rule" id="MF_01310"/>
    </source>
</evidence>
<feature type="binding site" evidence="7">
    <location>
        <position position="323"/>
    </location>
    <ligand>
        <name>Zn(2+)</name>
        <dbReference type="ChEBI" id="CHEBI:29105"/>
    </ligand>
</feature>
<dbReference type="GO" id="GO:0008616">
    <property type="term" value="P:tRNA queuosine(34) biosynthetic process"/>
    <property type="evidence" value="ECO:0007669"/>
    <property type="project" value="UniProtKB-UniRule"/>
</dbReference>
<feature type="active site" description="Proton acceptor" evidence="7">
    <location>
        <position position="105"/>
    </location>
</feature>
<dbReference type="Pfam" id="PF01702">
    <property type="entry name" value="TGT"/>
    <property type="match status" value="1"/>
</dbReference>
<comment type="subunit">
    <text evidence="7">Homodimer. Within each dimer, one monomer is responsible for RNA recognition and catalysis, while the other monomer binds to the replacement base PreQ1.</text>
</comment>
<feature type="compositionally biased region" description="Basic and acidic residues" evidence="9">
    <location>
        <begin position="1"/>
        <end position="10"/>
    </location>
</feature>
<comment type="cofactor">
    <cofactor evidence="7">
        <name>Zn(2+)</name>
        <dbReference type="ChEBI" id="CHEBI:29105"/>
    </cofactor>
    <text evidence="7">Binds 1 zinc ion per subunit.</text>
</comment>
<feature type="compositionally biased region" description="Low complexity" evidence="9">
    <location>
        <begin position="413"/>
        <end position="425"/>
    </location>
</feature>
<feature type="domain" description="tRNA-guanine(15) transglycosylase-like" evidence="10">
    <location>
        <begin position="27"/>
        <end position="387"/>
    </location>
</feature>
<dbReference type="GO" id="GO:0005829">
    <property type="term" value="C:cytosol"/>
    <property type="evidence" value="ECO:0007669"/>
    <property type="project" value="TreeGrafter"/>
</dbReference>
<proteinExistence type="inferred from homology"/>
<keyword evidence="8" id="KW-0699">rRNA-binding</keyword>
<evidence type="ECO:0000256" key="5">
    <source>
        <dbReference type="ARBA" id="ARBA00022980"/>
    </source>
</evidence>
<comment type="pathway">
    <text evidence="7">tRNA modification; tRNA-queuosine biosynthesis.</text>
</comment>
<dbReference type="Gene3D" id="3.20.20.105">
    <property type="entry name" value="Queuine tRNA-ribosyltransferase-like"/>
    <property type="match status" value="1"/>
</dbReference>
<dbReference type="GO" id="GO:0005840">
    <property type="term" value="C:ribosome"/>
    <property type="evidence" value="ECO:0007669"/>
    <property type="project" value="UniProtKB-KW"/>
</dbReference>
<comment type="similarity">
    <text evidence="1 8">Belongs to the universal ribosomal protein uS11 family.</text>
</comment>
<dbReference type="InterPro" id="IPR004803">
    <property type="entry name" value="TGT"/>
</dbReference>
<keyword evidence="7" id="KW-0862">Zinc</keyword>
<dbReference type="GO" id="GO:0008479">
    <property type="term" value="F:tRNA-guanosine(34) queuine transglycosylase activity"/>
    <property type="evidence" value="ECO:0007669"/>
    <property type="project" value="UniProtKB-UniRule"/>
</dbReference>
<dbReference type="Gene3D" id="3.30.420.80">
    <property type="entry name" value="Ribosomal protein S11"/>
    <property type="match status" value="1"/>
</dbReference>
<evidence type="ECO:0000256" key="4">
    <source>
        <dbReference type="ARBA" id="ARBA00022694"/>
    </source>
</evidence>
<dbReference type="InterPro" id="IPR036511">
    <property type="entry name" value="TGT-like_sf"/>
</dbReference>
<comment type="function">
    <text evidence="7">Catalyzes the base-exchange of a guanine (G) residue with the queuine precursor 7-aminomethyl-7-deazaguanine (PreQ1) at position 34 (anticodon wobble position) in tRNAs with GU(N) anticodons (tRNA-Asp, -Asn, -His and -Tyr). Catalysis occurs through a double-displacement mechanism. The nucleophile active site attacks the C1' of nucleotide 34 to detach the guanine base from the RNA, forming a covalent enzyme-RNA intermediate. The proton acceptor active site deprotonates the incoming PreQ1, allowing a nucleophilic attack on the C1' of the ribose to form the product. After dissociation, two additional enzymatic reactions on the tRNA convert PreQ1 to queuine (Q), resulting in the hypermodified nucleoside queuosine (7-(((4,5-cis-dihydroxy-2-cyclopenten-1-yl)amino)methyl)-7-deazaguanosine).</text>
</comment>
<feature type="binding site" evidence="7">
    <location>
        <position position="234"/>
    </location>
    <ligand>
        <name>substrate</name>
    </ligand>
</feature>
<feature type="binding site" evidence="7">
    <location>
        <position position="325"/>
    </location>
    <ligand>
        <name>Zn(2+)</name>
        <dbReference type="ChEBI" id="CHEBI:29105"/>
    </ligand>
</feature>
<dbReference type="EMBL" id="JAGQHS010000260">
    <property type="protein sequence ID" value="MCA9759075.1"/>
    <property type="molecule type" value="Genomic_DNA"/>
</dbReference>
<evidence type="ECO:0000313" key="11">
    <source>
        <dbReference type="EMBL" id="MCA9759075.1"/>
    </source>
</evidence>
<keyword evidence="7" id="KW-0479">Metal-binding</keyword>